<dbReference type="EMBL" id="HACM01008603">
    <property type="protein sequence ID" value="CRZ09045.1"/>
    <property type="molecule type" value="Transcribed_RNA"/>
</dbReference>
<sequence>VLQFSVFCLRNLMCCRSSNGNFTYQQLDQSGSLPATMCRCTSIPMAISQRKCFTKKNNEPQINVNVIDWALSLRMTVEVELRRCVDNEKNRNNDSVVFPCVRCSTFNLVSAINHMAGRI</sequence>
<proteinExistence type="predicted"/>
<dbReference type="AlphaFoldDB" id="A0A0H5R4B2"/>
<name>A0A0H5R4B2_9EUKA</name>
<evidence type="ECO:0000313" key="1">
    <source>
        <dbReference type="EMBL" id="CRZ09045.1"/>
    </source>
</evidence>
<reference evidence="1" key="1">
    <citation type="submission" date="2015-04" db="EMBL/GenBank/DDBJ databases">
        <title>The genome sequence of the plant pathogenic Rhizarian Plasmodiophora brassicae reveals insights in its biotrophic life cycle and the origin of chitin synthesis.</title>
        <authorList>
            <person name="Schwelm A."/>
            <person name="Fogelqvist J."/>
            <person name="Knaust A."/>
            <person name="Julke S."/>
            <person name="Lilja T."/>
            <person name="Dhandapani V."/>
            <person name="Bonilla-Rosso G."/>
            <person name="Karlsson M."/>
            <person name="Shevchenko A."/>
            <person name="Choi S.R."/>
            <person name="Kim H.G."/>
            <person name="Park J.Y."/>
            <person name="Lim Y.P."/>
            <person name="Ludwig-Muller J."/>
            <person name="Dixelius C."/>
        </authorList>
    </citation>
    <scope>NUCLEOTIDE SEQUENCE</scope>
    <source>
        <tissue evidence="1">Potato root galls</tissue>
    </source>
</reference>
<protein>
    <submittedName>
        <fullName evidence="1">Uncharacterized protein</fullName>
    </submittedName>
</protein>
<accession>A0A0H5R4B2</accession>
<feature type="non-terminal residue" evidence="1">
    <location>
        <position position="1"/>
    </location>
</feature>
<organism evidence="1">
    <name type="scientific">Spongospora subterranea</name>
    <dbReference type="NCBI Taxonomy" id="70186"/>
    <lineage>
        <taxon>Eukaryota</taxon>
        <taxon>Sar</taxon>
        <taxon>Rhizaria</taxon>
        <taxon>Endomyxa</taxon>
        <taxon>Phytomyxea</taxon>
        <taxon>Plasmodiophorida</taxon>
        <taxon>Plasmodiophoridae</taxon>
        <taxon>Spongospora</taxon>
    </lineage>
</organism>